<feature type="chain" id="PRO_5036263530" evidence="1">
    <location>
        <begin position="23"/>
        <end position="913"/>
    </location>
</feature>
<reference evidence="3 4" key="1">
    <citation type="submission" date="2020-07" db="EMBL/GenBank/DDBJ databases">
        <authorList>
            <person name="Teixeira M."/>
        </authorList>
    </citation>
    <scope>NUCLEOTIDE SEQUENCE [LARGE SCALE GENOMIC DNA]</scope>
    <source>
        <strain evidence="3">1</strain>
        <strain evidence="2">Xanthomonas sp. CPBF 367</strain>
    </source>
</reference>
<protein>
    <submittedName>
        <fullName evidence="3">RHS repeat protein</fullName>
    </submittedName>
</protein>
<proteinExistence type="predicted"/>
<dbReference type="AlphaFoldDB" id="A0A8E4H2X4"/>
<dbReference type="Proteomes" id="UP000515493">
    <property type="component" value="Chromosome"/>
</dbReference>
<sequence>MNVSRAGIALVMGIFFSGWASAQSNAKAPWEEYDKLIHNRQAVTALGPTLFGDQVDLYSGALSFSTVDVSLPGNALDLSLGRSLAITNRQGYVINDLPFADWDLEVPRLSGVFANTTGWASACTHNGNGQPATATSDNGALFLASEYWHGNQLIIPGRGRQDMLVADNTSLPRPTNGGPYTWIAPDFTYFSCIAAQKNASGEGFLAITQDGVKYWFDWQSQYSEPVLLRPDSSGSPDTLGRRQAVLYATRVEDRFGNWVSYSYSNAANAPARLDAVSSSDGRSIALAYNERGHISRITSGTQTWTYHYTYPSAQAGHLSAIDLPDGSRWSLDMAALASAAIWYEQAVSPEDIVRTCGYPGFIVSPPDAKGTMTHPSGAVGEFTVSVVGRGRSNVPRVCNNYATPNNNPNDDIARYAMTYDGFALTQKRLSGPGIDPAEWSYAYGGVASFAAGTGPTCTSGDCAAVVCKSESCSGTQVTEVSEPENIWVRYTFGNSYRYNEGKLLKVERGSGPAAIQQVETTSYLWPFEGQPFAARIGSTQQDRGDGFSSEYLRPENAASVSLDGVVFNRRVDTFDVMARPLTITQWSSLGYSRQDTVTYQDQPSLWVMGQVLSQRYDGTGRVTSNTDYDTATALPLRQYVFGKLQQTFAYHPNGMVASVADGAGNTTAIPSWKRGIPESIRYADGTIESAAVDDMGWINSTTDENGYSASYSYDAMGRLTRLGYPAGDDIEWNPVASDFRSVGSVELGLPAGHWRVITTQGNKRVTSYLDALWRPVLEETVDQADPAGTSVQVVKRYDRAGRLAFQSYPQRGISAYNQSVLGTRTQYDALGRAVRVEHDAEGGVLATTTEYLSGFQRKTTNPRGNATTERFQVFGQPSYAAPVGIDEPEGVSTTITRDVFGKPLELVRSGPGL</sequence>
<accession>A0A8E4H2X4</accession>
<dbReference type="KEGG" id="xeu:XSP_001227"/>
<dbReference type="InterPro" id="IPR031325">
    <property type="entry name" value="RHS_repeat"/>
</dbReference>
<dbReference type="RefSeq" id="WP_119132545.1">
    <property type="nucleotide sequence ID" value="NZ_LR861803.1"/>
</dbReference>
<feature type="signal peptide" evidence="1">
    <location>
        <begin position="1"/>
        <end position="22"/>
    </location>
</feature>
<dbReference type="Pfam" id="PF05593">
    <property type="entry name" value="RHS_repeat"/>
    <property type="match status" value="1"/>
</dbReference>
<evidence type="ECO:0000313" key="2">
    <source>
        <dbReference type="EMBL" id="CAD0319296.1"/>
    </source>
</evidence>
<dbReference type="Gene3D" id="2.180.10.10">
    <property type="entry name" value="RHS repeat-associated core"/>
    <property type="match status" value="2"/>
</dbReference>
<dbReference type="EMBL" id="LR824641">
    <property type="protein sequence ID" value="CAD0319296.1"/>
    <property type="molecule type" value="Genomic_DNA"/>
</dbReference>
<gene>
    <name evidence="3" type="ORF">XSP_001227</name>
</gene>
<evidence type="ECO:0000313" key="4">
    <source>
        <dbReference type="Proteomes" id="UP000515493"/>
    </source>
</evidence>
<name>A0A8E4H2X4_9XANT</name>
<dbReference type="EMBL" id="LR861803">
    <property type="protein sequence ID" value="CAD1789250.1"/>
    <property type="molecule type" value="Genomic_DNA"/>
</dbReference>
<evidence type="ECO:0000256" key="1">
    <source>
        <dbReference type="SAM" id="SignalP"/>
    </source>
</evidence>
<keyword evidence="1" id="KW-0732">Signal</keyword>
<evidence type="ECO:0000313" key="3">
    <source>
        <dbReference type="EMBL" id="CAD1789250.1"/>
    </source>
</evidence>
<organism evidence="3 4">
    <name type="scientific">Xanthomonas euroxanthea</name>
    <dbReference type="NCBI Taxonomy" id="2259622"/>
    <lineage>
        <taxon>Bacteria</taxon>
        <taxon>Pseudomonadati</taxon>
        <taxon>Pseudomonadota</taxon>
        <taxon>Gammaproteobacteria</taxon>
        <taxon>Lysobacterales</taxon>
        <taxon>Lysobacteraceae</taxon>
        <taxon>Xanthomonas</taxon>
    </lineage>
</organism>
<dbReference type="GeneID" id="79388559"/>